<protein>
    <submittedName>
        <fullName evidence="2 3">Uncharacterized protein</fullName>
    </submittedName>
</protein>
<dbReference type="EMBL" id="ABEU02000005">
    <property type="protein sequence ID" value="PNR53965.1"/>
    <property type="molecule type" value="Genomic_DNA"/>
</dbReference>
<evidence type="ECO:0000313" key="4">
    <source>
        <dbReference type="Proteomes" id="UP000006727"/>
    </source>
</evidence>
<evidence type="ECO:0000313" key="2">
    <source>
        <dbReference type="EMBL" id="PNR53965.1"/>
    </source>
</evidence>
<reference evidence="2 4" key="2">
    <citation type="journal article" date="2018" name="Plant J.">
        <title>The Physcomitrella patens chromosome-scale assembly reveals moss genome structure and evolution.</title>
        <authorList>
            <person name="Lang D."/>
            <person name="Ullrich K.K."/>
            <person name="Murat F."/>
            <person name="Fuchs J."/>
            <person name="Jenkins J."/>
            <person name="Haas F.B."/>
            <person name="Piednoel M."/>
            <person name="Gundlach H."/>
            <person name="Van Bel M."/>
            <person name="Meyberg R."/>
            <person name="Vives C."/>
            <person name="Morata J."/>
            <person name="Symeonidi A."/>
            <person name="Hiss M."/>
            <person name="Muchero W."/>
            <person name="Kamisugi Y."/>
            <person name="Saleh O."/>
            <person name="Blanc G."/>
            <person name="Decker E.L."/>
            <person name="van Gessel N."/>
            <person name="Grimwood J."/>
            <person name="Hayes R.D."/>
            <person name="Graham S.W."/>
            <person name="Gunter L.E."/>
            <person name="McDaniel S.F."/>
            <person name="Hoernstein S.N.W."/>
            <person name="Larsson A."/>
            <person name="Li F.W."/>
            <person name="Perroud P.F."/>
            <person name="Phillips J."/>
            <person name="Ranjan P."/>
            <person name="Rokshar D.S."/>
            <person name="Rothfels C.J."/>
            <person name="Schneider L."/>
            <person name="Shu S."/>
            <person name="Stevenson D.W."/>
            <person name="Thummler F."/>
            <person name="Tillich M."/>
            <person name="Villarreal Aguilar J.C."/>
            <person name="Widiez T."/>
            <person name="Wong G.K."/>
            <person name="Wymore A."/>
            <person name="Zhang Y."/>
            <person name="Zimmer A.D."/>
            <person name="Quatrano R.S."/>
            <person name="Mayer K.F.X."/>
            <person name="Goodstein D."/>
            <person name="Casacuberta J.M."/>
            <person name="Vandepoele K."/>
            <person name="Reski R."/>
            <person name="Cuming A.C."/>
            <person name="Tuskan G.A."/>
            <person name="Maumus F."/>
            <person name="Salse J."/>
            <person name="Schmutz J."/>
            <person name="Rensing S.A."/>
        </authorList>
    </citation>
    <scope>NUCLEOTIDE SEQUENCE [LARGE SCALE GENOMIC DNA]</scope>
    <source>
        <strain evidence="3 4">cv. Gransden 2004</strain>
    </source>
</reference>
<keyword evidence="1" id="KW-0732">Signal</keyword>
<evidence type="ECO:0000313" key="3">
    <source>
        <dbReference type="EnsemblPlants" id="Pp3c5_13950V3.1"/>
    </source>
</evidence>
<sequence length="52" mass="5653">MVRGFISLLVVVVASLSFGERSLPTCMAFPQSPSVNNTSVHNGYRLRGGRGW</sequence>
<proteinExistence type="predicted"/>
<dbReference type="Gramene" id="Pp3c5_13950V3.1">
    <property type="protein sequence ID" value="Pp3c5_13950V3.1"/>
    <property type="gene ID" value="Pp3c5_13950"/>
</dbReference>
<feature type="chain" id="PRO_5036043036" evidence="1">
    <location>
        <begin position="20"/>
        <end position="52"/>
    </location>
</feature>
<dbReference type="EnsemblPlants" id="Pp3c5_13950V3.1">
    <property type="protein sequence ID" value="Pp3c5_13950V3.1"/>
    <property type="gene ID" value="Pp3c5_13950"/>
</dbReference>
<dbReference type="Proteomes" id="UP000006727">
    <property type="component" value="Chromosome 5"/>
</dbReference>
<feature type="signal peptide" evidence="1">
    <location>
        <begin position="1"/>
        <end position="19"/>
    </location>
</feature>
<name>A0A2K1KJL7_PHYPA</name>
<organism evidence="2">
    <name type="scientific">Physcomitrium patens</name>
    <name type="common">Spreading-leaved earth moss</name>
    <name type="synonym">Physcomitrella patens</name>
    <dbReference type="NCBI Taxonomy" id="3218"/>
    <lineage>
        <taxon>Eukaryota</taxon>
        <taxon>Viridiplantae</taxon>
        <taxon>Streptophyta</taxon>
        <taxon>Embryophyta</taxon>
        <taxon>Bryophyta</taxon>
        <taxon>Bryophytina</taxon>
        <taxon>Bryopsida</taxon>
        <taxon>Funariidae</taxon>
        <taxon>Funariales</taxon>
        <taxon>Funariaceae</taxon>
        <taxon>Physcomitrium</taxon>
    </lineage>
</organism>
<reference evidence="2 4" key="1">
    <citation type="journal article" date="2008" name="Science">
        <title>The Physcomitrella genome reveals evolutionary insights into the conquest of land by plants.</title>
        <authorList>
            <person name="Rensing S."/>
            <person name="Lang D."/>
            <person name="Zimmer A."/>
            <person name="Terry A."/>
            <person name="Salamov A."/>
            <person name="Shapiro H."/>
            <person name="Nishiyama T."/>
            <person name="Perroud P.-F."/>
            <person name="Lindquist E."/>
            <person name="Kamisugi Y."/>
            <person name="Tanahashi T."/>
            <person name="Sakakibara K."/>
            <person name="Fujita T."/>
            <person name="Oishi K."/>
            <person name="Shin-I T."/>
            <person name="Kuroki Y."/>
            <person name="Toyoda A."/>
            <person name="Suzuki Y."/>
            <person name="Hashimoto A."/>
            <person name="Yamaguchi K."/>
            <person name="Sugano A."/>
            <person name="Kohara Y."/>
            <person name="Fujiyama A."/>
            <person name="Anterola A."/>
            <person name="Aoki S."/>
            <person name="Ashton N."/>
            <person name="Barbazuk W.B."/>
            <person name="Barker E."/>
            <person name="Bennetzen J."/>
            <person name="Bezanilla M."/>
            <person name="Blankenship R."/>
            <person name="Cho S.H."/>
            <person name="Dutcher S."/>
            <person name="Estelle M."/>
            <person name="Fawcett J.A."/>
            <person name="Gundlach H."/>
            <person name="Hanada K."/>
            <person name="Heyl A."/>
            <person name="Hicks K.A."/>
            <person name="Hugh J."/>
            <person name="Lohr M."/>
            <person name="Mayer K."/>
            <person name="Melkozernov A."/>
            <person name="Murata T."/>
            <person name="Nelson D."/>
            <person name="Pils B."/>
            <person name="Prigge M."/>
            <person name="Reiss B."/>
            <person name="Renner T."/>
            <person name="Rombauts S."/>
            <person name="Rushton P."/>
            <person name="Sanderfoot A."/>
            <person name="Schween G."/>
            <person name="Shiu S.-H."/>
            <person name="Stueber K."/>
            <person name="Theodoulou F.L."/>
            <person name="Tu H."/>
            <person name="Van de Peer Y."/>
            <person name="Verrier P.J."/>
            <person name="Waters E."/>
            <person name="Wood A."/>
            <person name="Yang L."/>
            <person name="Cove D."/>
            <person name="Cuming A."/>
            <person name="Hasebe M."/>
            <person name="Lucas S."/>
            <person name="Mishler D.B."/>
            <person name="Reski R."/>
            <person name="Grigoriev I."/>
            <person name="Quatrano R.S."/>
            <person name="Boore J.L."/>
        </authorList>
    </citation>
    <scope>NUCLEOTIDE SEQUENCE [LARGE SCALE GENOMIC DNA]</scope>
    <source>
        <strain evidence="3 4">cv. Gransden 2004</strain>
    </source>
</reference>
<dbReference type="InParanoid" id="A0A2K1KJL7"/>
<reference evidence="3" key="3">
    <citation type="submission" date="2020-12" db="UniProtKB">
        <authorList>
            <consortium name="EnsemblPlants"/>
        </authorList>
    </citation>
    <scope>IDENTIFICATION</scope>
</reference>
<dbReference type="AlphaFoldDB" id="A0A2K1KJL7"/>
<gene>
    <name evidence="2" type="ORF">PHYPA_007640</name>
</gene>
<evidence type="ECO:0000256" key="1">
    <source>
        <dbReference type="SAM" id="SignalP"/>
    </source>
</evidence>
<keyword evidence="4" id="KW-1185">Reference proteome</keyword>
<accession>A0A2K1KJL7</accession>